<evidence type="ECO:0000313" key="2">
    <source>
        <dbReference type="Proteomes" id="UP000314294"/>
    </source>
</evidence>
<dbReference type="EMBL" id="SRLO01000152">
    <property type="protein sequence ID" value="TNN71277.1"/>
    <property type="molecule type" value="Genomic_DNA"/>
</dbReference>
<sequence>MSTVPLLMMSRRSTAHSVVCWVLRCTVSSPAAFSTWPWTEVGSLAISGATSHTPDRSDELQRKPTMCGLALEL</sequence>
<proteinExistence type="predicted"/>
<organism evidence="1 2">
    <name type="scientific">Liparis tanakae</name>
    <name type="common">Tanaka's snailfish</name>
    <dbReference type="NCBI Taxonomy" id="230148"/>
    <lineage>
        <taxon>Eukaryota</taxon>
        <taxon>Metazoa</taxon>
        <taxon>Chordata</taxon>
        <taxon>Craniata</taxon>
        <taxon>Vertebrata</taxon>
        <taxon>Euteleostomi</taxon>
        <taxon>Actinopterygii</taxon>
        <taxon>Neopterygii</taxon>
        <taxon>Teleostei</taxon>
        <taxon>Neoteleostei</taxon>
        <taxon>Acanthomorphata</taxon>
        <taxon>Eupercaria</taxon>
        <taxon>Perciformes</taxon>
        <taxon>Cottioidei</taxon>
        <taxon>Cottales</taxon>
        <taxon>Liparidae</taxon>
        <taxon>Liparis</taxon>
    </lineage>
</organism>
<evidence type="ECO:0000313" key="1">
    <source>
        <dbReference type="EMBL" id="TNN71277.1"/>
    </source>
</evidence>
<dbReference type="Proteomes" id="UP000314294">
    <property type="component" value="Unassembled WGS sequence"/>
</dbReference>
<accession>A0A4Z2HZY7</accession>
<comment type="caution">
    <text evidence="1">The sequence shown here is derived from an EMBL/GenBank/DDBJ whole genome shotgun (WGS) entry which is preliminary data.</text>
</comment>
<gene>
    <name evidence="1" type="ORF">EYF80_018479</name>
</gene>
<protein>
    <submittedName>
        <fullName evidence="1">Uncharacterized protein</fullName>
    </submittedName>
</protein>
<keyword evidence="2" id="KW-1185">Reference proteome</keyword>
<name>A0A4Z2HZY7_9TELE</name>
<dbReference type="AlphaFoldDB" id="A0A4Z2HZY7"/>
<reference evidence="1 2" key="1">
    <citation type="submission" date="2019-03" db="EMBL/GenBank/DDBJ databases">
        <title>First draft genome of Liparis tanakae, snailfish: a comprehensive survey of snailfish specific genes.</title>
        <authorList>
            <person name="Kim W."/>
            <person name="Song I."/>
            <person name="Jeong J.-H."/>
            <person name="Kim D."/>
            <person name="Kim S."/>
            <person name="Ryu S."/>
            <person name="Song J.Y."/>
            <person name="Lee S.K."/>
        </authorList>
    </citation>
    <scope>NUCLEOTIDE SEQUENCE [LARGE SCALE GENOMIC DNA]</scope>
    <source>
        <tissue evidence="1">Muscle</tissue>
    </source>
</reference>